<dbReference type="AlphaFoldDB" id="A0A7J5AFI2"/>
<comment type="caution">
    <text evidence="1">The sequence shown here is derived from an EMBL/GenBank/DDBJ whole genome shotgun (WGS) entry which is preliminary data.</text>
</comment>
<protein>
    <recommendedName>
        <fullName evidence="3">Outer membrane translocation and assembly module TamA</fullName>
    </recommendedName>
</protein>
<accession>A0A7J5AFI2</accession>
<keyword evidence="2" id="KW-1185">Reference proteome</keyword>
<proteinExistence type="predicted"/>
<dbReference type="EMBL" id="WAEM01000004">
    <property type="protein sequence ID" value="KAB1155739.1"/>
    <property type="molecule type" value="Genomic_DNA"/>
</dbReference>
<organism evidence="1 2">
    <name type="scientific">Flavobacterium luteum</name>
    <dbReference type="NCBI Taxonomy" id="2026654"/>
    <lineage>
        <taxon>Bacteria</taxon>
        <taxon>Pseudomonadati</taxon>
        <taxon>Bacteroidota</taxon>
        <taxon>Flavobacteriia</taxon>
        <taxon>Flavobacteriales</taxon>
        <taxon>Flavobacteriaceae</taxon>
        <taxon>Flavobacterium</taxon>
    </lineage>
</organism>
<evidence type="ECO:0000313" key="1">
    <source>
        <dbReference type="EMBL" id="KAB1155739.1"/>
    </source>
</evidence>
<dbReference type="Gene3D" id="2.40.160.50">
    <property type="entry name" value="membrane protein fhac: a member of the omp85/tpsb transporter family"/>
    <property type="match status" value="1"/>
</dbReference>
<sequence length="555" mass="63735">MNKTAFIFLIFCLSIDASAQKLHLLIATKIEAEKKIIDSMGYKSKHENGKSIVDEVNQLSEKLTQNGYIENHVLETTKPNDSTFLWNFSLGKKTDFIHIYIGKTISLNLASLFDSKKDTLIIPFNEIETFLKKTLNTLERKGFALAKLKLINIKKTNDYLSADLQIALEKQRQLNDIVIRGYEAFPKGHLKNIKRANKNNTFNQENLKSIYTDFEKFRFVKQLKYPEILFEKDSTKIYVYLEKAKSNTFDGFIGFSNDNSNKVLLNGYLDLNLNNALNSGEQFSLFWKSDGNDQKTFNTSITLPYIFKSPFGLKAQLNIFRQDSTFQNTKTAIDLGYFFNYNTRTYIGYQSTESSDILNQNNSSISDFSNTFVTGNFEYSAFKNDYFMFPEKTKINIKIGIGSRNSSLNNNKQVFTAIDLKHNFYLNNKNSINIKSQNYYLESNKYIINELYRFGGVNSIRGFNENSLQGNLFTSILTEYRYTISPSLYIHSIIDYGYYKDQTSNTNENLLSLGMGLGILTKNGLINLIYANGSKKEQTIKSSNSIVHVSFKTNF</sequence>
<reference evidence="1 2" key="1">
    <citation type="submission" date="2019-09" db="EMBL/GenBank/DDBJ databases">
        <title>Flavobacterium sp. nov., isolated from glacier ice.</title>
        <authorList>
            <person name="Liu Q."/>
        </authorList>
    </citation>
    <scope>NUCLEOTIDE SEQUENCE [LARGE SCALE GENOMIC DNA]</scope>
    <source>
        <strain evidence="1 2">NBRC 112527</strain>
    </source>
</reference>
<name>A0A7J5AFI2_9FLAO</name>
<evidence type="ECO:0000313" key="2">
    <source>
        <dbReference type="Proteomes" id="UP000490922"/>
    </source>
</evidence>
<dbReference type="Proteomes" id="UP000490922">
    <property type="component" value="Unassembled WGS sequence"/>
</dbReference>
<gene>
    <name evidence="1" type="ORF">F6464_09455</name>
</gene>
<evidence type="ECO:0008006" key="3">
    <source>
        <dbReference type="Google" id="ProtNLM"/>
    </source>
</evidence>
<dbReference type="OrthoDB" id="9811416at2"/>
<dbReference type="RefSeq" id="WP_151107569.1">
    <property type="nucleotide sequence ID" value="NZ_WAEM01000004.1"/>
</dbReference>